<dbReference type="STRING" id="3694.B9H0Z8"/>
<name>B9H0Z8_POPTR</name>
<dbReference type="Proteomes" id="UP000006729">
    <property type="component" value="Chromosome 4"/>
</dbReference>
<accession>B9H0Z8</accession>
<dbReference type="Gramene" id="Potri.004G164600.1.v4.1">
    <property type="protein sequence ID" value="Potri.004G164600.1.v4.1"/>
    <property type="gene ID" value="Potri.004G164600.v4.1"/>
</dbReference>
<evidence type="ECO:0000313" key="3">
    <source>
        <dbReference type="Proteomes" id="UP000006729"/>
    </source>
</evidence>
<dbReference type="GO" id="GO:0009733">
    <property type="term" value="P:response to auxin"/>
    <property type="evidence" value="ECO:0007669"/>
    <property type="project" value="InterPro"/>
</dbReference>
<evidence type="ECO:0008006" key="4">
    <source>
        <dbReference type="Google" id="ProtNLM"/>
    </source>
</evidence>
<comment type="similarity">
    <text evidence="1">Belongs to the ARG7 family.</text>
</comment>
<evidence type="ECO:0000256" key="1">
    <source>
        <dbReference type="ARBA" id="ARBA00006974"/>
    </source>
</evidence>
<dbReference type="AlphaFoldDB" id="B9H0Z8"/>
<dbReference type="KEGG" id="pop:7453611"/>
<dbReference type="HOGENOM" id="CLU_098106_3_0_1"/>
<evidence type="ECO:0000313" key="2">
    <source>
        <dbReference type="EMBL" id="PNT41605.1"/>
    </source>
</evidence>
<dbReference type="FunCoup" id="B9H0Z8">
    <property type="interactions" value="417"/>
</dbReference>
<dbReference type="EMBL" id="CM009293">
    <property type="protein sequence ID" value="PNT41605.1"/>
    <property type="molecule type" value="Genomic_DNA"/>
</dbReference>
<reference evidence="2 3" key="1">
    <citation type="journal article" date="2006" name="Science">
        <title>The genome of black cottonwood, Populus trichocarpa (Torr. &amp; Gray).</title>
        <authorList>
            <person name="Tuskan G.A."/>
            <person name="Difazio S."/>
            <person name="Jansson S."/>
            <person name="Bohlmann J."/>
            <person name="Grigoriev I."/>
            <person name="Hellsten U."/>
            <person name="Putnam N."/>
            <person name="Ralph S."/>
            <person name="Rombauts S."/>
            <person name="Salamov A."/>
            <person name="Schein J."/>
            <person name="Sterck L."/>
            <person name="Aerts A."/>
            <person name="Bhalerao R.R."/>
            <person name="Bhalerao R.P."/>
            <person name="Blaudez D."/>
            <person name="Boerjan W."/>
            <person name="Brun A."/>
            <person name="Brunner A."/>
            <person name="Busov V."/>
            <person name="Campbell M."/>
            <person name="Carlson J."/>
            <person name="Chalot M."/>
            <person name="Chapman J."/>
            <person name="Chen G.L."/>
            <person name="Cooper D."/>
            <person name="Coutinho P.M."/>
            <person name="Couturier J."/>
            <person name="Covert S."/>
            <person name="Cronk Q."/>
            <person name="Cunningham R."/>
            <person name="Davis J."/>
            <person name="Degroeve S."/>
            <person name="Dejardin A."/>
            <person name="Depamphilis C."/>
            <person name="Detter J."/>
            <person name="Dirks B."/>
            <person name="Dubchak I."/>
            <person name="Duplessis S."/>
            <person name="Ehlting J."/>
            <person name="Ellis B."/>
            <person name="Gendler K."/>
            <person name="Goodstein D."/>
            <person name="Gribskov M."/>
            <person name="Grimwood J."/>
            <person name="Groover A."/>
            <person name="Gunter L."/>
            <person name="Hamberger B."/>
            <person name="Heinze B."/>
            <person name="Helariutta Y."/>
            <person name="Henrissat B."/>
            <person name="Holligan D."/>
            <person name="Holt R."/>
            <person name="Huang W."/>
            <person name="Islam-Faridi N."/>
            <person name="Jones S."/>
            <person name="Jones-Rhoades M."/>
            <person name="Jorgensen R."/>
            <person name="Joshi C."/>
            <person name="Kangasjarvi J."/>
            <person name="Karlsson J."/>
            <person name="Kelleher C."/>
            <person name="Kirkpatrick R."/>
            <person name="Kirst M."/>
            <person name="Kohler A."/>
            <person name="Kalluri U."/>
            <person name="Larimer F."/>
            <person name="Leebens-Mack J."/>
            <person name="Leple J.C."/>
            <person name="Locascio P."/>
            <person name="Lou Y."/>
            <person name="Lucas S."/>
            <person name="Martin F."/>
            <person name="Montanini B."/>
            <person name="Napoli C."/>
            <person name="Nelson D.R."/>
            <person name="Nelson C."/>
            <person name="Nieminen K."/>
            <person name="Nilsson O."/>
            <person name="Pereda V."/>
            <person name="Peter G."/>
            <person name="Philippe R."/>
            <person name="Pilate G."/>
            <person name="Poliakov A."/>
            <person name="Razumovskaya J."/>
            <person name="Richardson P."/>
            <person name="Rinaldi C."/>
            <person name="Ritland K."/>
            <person name="Rouze P."/>
            <person name="Ryaboy D."/>
            <person name="Schmutz J."/>
            <person name="Schrader J."/>
            <person name="Segerman B."/>
            <person name="Shin H."/>
            <person name="Siddiqui A."/>
            <person name="Sterky F."/>
            <person name="Terry A."/>
            <person name="Tsai C.J."/>
            <person name="Uberbacher E."/>
            <person name="Unneberg P."/>
            <person name="Vahala J."/>
            <person name="Wall K."/>
            <person name="Wessler S."/>
            <person name="Yang G."/>
            <person name="Yin T."/>
            <person name="Douglas C."/>
            <person name="Marra M."/>
            <person name="Sandberg G."/>
            <person name="Van de Peer Y."/>
            <person name="Rokhsar D."/>
        </authorList>
    </citation>
    <scope>NUCLEOTIDE SEQUENCE [LARGE SCALE GENOMIC DNA]</scope>
    <source>
        <strain evidence="3">cv. Nisqually</strain>
    </source>
</reference>
<dbReference type="OrthoDB" id="625231at2759"/>
<dbReference type="OMA" id="VPRIMHT"/>
<dbReference type="PANTHER" id="PTHR31929">
    <property type="entry name" value="SAUR-LIKE AUXIN-RESPONSIVE PROTEIN FAMILY-RELATED"/>
    <property type="match status" value="1"/>
</dbReference>
<sequence length="98" mass="10735">MAIRLPIAPAKQSLPRSVSGAYKAASRSLDVPKGFLAVYVGEPEKKRFVVPTSYLKQPSFQDLLHGAEEEFGFDHPMGGLTIPRAEDTFLDVTTSLSR</sequence>
<proteinExistence type="inferred from homology"/>
<keyword evidence="3" id="KW-1185">Reference proteome</keyword>
<organism evidence="2 3">
    <name type="scientific">Populus trichocarpa</name>
    <name type="common">Western balsam poplar</name>
    <name type="synonym">Populus balsamifera subsp. trichocarpa</name>
    <dbReference type="NCBI Taxonomy" id="3694"/>
    <lineage>
        <taxon>Eukaryota</taxon>
        <taxon>Viridiplantae</taxon>
        <taxon>Streptophyta</taxon>
        <taxon>Embryophyta</taxon>
        <taxon>Tracheophyta</taxon>
        <taxon>Spermatophyta</taxon>
        <taxon>Magnoliopsida</taxon>
        <taxon>eudicotyledons</taxon>
        <taxon>Gunneridae</taxon>
        <taxon>Pentapetalae</taxon>
        <taxon>rosids</taxon>
        <taxon>fabids</taxon>
        <taxon>Malpighiales</taxon>
        <taxon>Salicaceae</taxon>
        <taxon>Saliceae</taxon>
        <taxon>Populus</taxon>
    </lineage>
</organism>
<dbReference type="Pfam" id="PF02519">
    <property type="entry name" value="Auxin_inducible"/>
    <property type="match status" value="1"/>
</dbReference>
<dbReference type="InterPro" id="IPR003676">
    <property type="entry name" value="SAUR_fam"/>
</dbReference>
<gene>
    <name evidence="2" type="ORF">POPTR_004G164600</name>
</gene>
<protein>
    <recommendedName>
        <fullName evidence="4">Auxin-responsive family protein</fullName>
    </recommendedName>
</protein>
<dbReference type="InParanoid" id="B9H0Z8"/>